<reference evidence="2" key="1">
    <citation type="submission" date="2023-08" db="EMBL/GenBank/DDBJ databases">
        <title>Lactobacillus from the Female Urinary Tract.</title>
        <authorList>
            <person name="Stegman N."/>
            <person name="Jackson B."/>
            <person name="Steiling M."/>
            <person name="Sedano C."/>
            <person name="Wolfe A."/>
            <person name="Putonti C."/>
        </authorList>
    </citation>
    <scope>NUCLEOTIDE SEQUENCE</scope>
    <source>
        <strain evidence="2">UMB5661</strain>
    </source>
</reference>
<gene>
    <name evidence="2" type="ORF">RON39_02990</name>
</gene>
<dbReference type="InterPro" id="IPR025668">
    <property type="entry name" value="Tnp_DDE_dom"/>
</dbReference>
<sequence>KYKKDPSKVDNWYYNEEEDYYVDKSGVRFNFKYYSQRKDRFTGMVRNFKIYEADEFQLTEELTQLAKTKTGRQRQIHYNPNWQYLKEKAKETLQSEEGKRIYGCRKSDVEPIFGHMKSVFGMRRTHLRKNMEPTRR</sequence>
<evidence type="ECO:0000259" key="1">
    <source>
        <dbReference type="Pfam" id="PF13751"/>
    </source>
</evidence>
<feature type="domain" description="Transposase DDE" evidence="1">
    <location>
        <begin position="68"/>
        <end position="128"/>
    </location>
</feature>
<dbReference type="AlphaFoldDB" id="A0AAW8WKG9"/>
<evidence type="ECO:0000313" key="3">
    <source>
        <dbReference type="Proteomes" id="UP001253287"/>
    </source>
</evidence>
<evidence type="ECO:0000313" key="2">
    <source>
        <dbReference type="EMBL" id="MDT9609098.1"/>
    </source>
</evidence>
<accession>A0AAW8WKG9</accession>
<dbReference type="Pfam" id="PF13751">
    <property type="entry name" value="DDE_Tnp_1_6"/>
    <property type="match status" value="1"/>
</dbReference>
<comment type="caution">
    <text evidence="2">The sequence shown here is derived from an EMBL/GenBank/DDBJ whole genome shotgun (WGS) entry which is preliminary data.</text>
</comment>
<dbReference type="PANTHER" id="PTHR33408:SF2">
    <property type="entry name" value="TRANSPOSASE DDE DOMAIN-CONTAINING PROTEIN"/>
    <property type="match status" value="1"/>
</dbReference>
<feature type="non-terminal residue" evidence="2">
    <location>
        <position position="1"/>
    </location>
</feature>
<dbReference type="PANTHER" id="PTHR33408">
    <property type="entry name" value="TRANSPOSASE"/>
    <property type="match status" value="1"/>
</dbReference>
<proteinExistence type="predicted"/>
<protein>
    <submittedName>
        <fullName evidence="2">Transposase</fullName>
    </submittedName>
</protein>
<dbReference type="EMBL" id="JAVTXN010000010">
    <property type="protein sequence ID" value="MDT9609098.1"/>
    <property type="molecule type" value="Genomic_DNA"/>
</dbReference>
<dbReference type="Proteomes" id="UP001253287">
    <property type="component" value="Unassembled WGS sequence"/>
</dbReference>
<name>A0AAW8WKG9_9LACO</name>
<organism evidence="2 3">
    <name type="scientific">Lactobacillus crispatus</name>
    <dbReference type="NCBI Taxonomy" id="47770"/>
    <lineage>
        <taxon>Bacteria</taxon>
        <taxon>Bacillati</taxon>
        <taxon>Bacillota</taxon>
        <taxon>Bacilli</taxon>
        <taxon>Lactobacillales</taxon>
        <taxon>Lactobacillaceae</taxon>
        <taxon>Lactobacillus</taxon>
    </lineage>
</organism>